<gene>
    <name evidence="2" type="ORF">MYAM1_002810</name>
</gene>
<dbReference type="EMBL" id="CP119946">
    <property type="protein sequence ID" value="WFD00064.1"/>
    <property type="molecule type" value="Genomic_DNA"/>
</dbReference>
<dbReference type="AlphaFoldDB" id="A0AAJ6CIP9"/>
<reference evidence="2 3" key="1">
    <citation type="submission" date="2023-03" db="EMBL/GenBank/DDBJ databases">
        <title>Mating type loci evolution in Malassezia.</title>
        <authorList>
            <person name="Coelho M.A."/>
        </authorList>
    </citation>
    <scope>NUCLEOTIDE SEQUENCE [LARGE SCALE GENOMIC DNA]</scope>
    <source>
        <strain evidence="2 3">CBS 9725</strain>
    </source>
</reference>
<dbReference type="Proteomes" id="UP001219567">
    <property type="component" value="Chromosome 4"/>
</dbReference>
<evidence type="ECO:0000256" key="1">
    <source>
        <dbReference type="SAM" id="MobiDB-lite"/>
    </source>
</evidence>
<evidence type="ECO:0000313" key="3">
    <source>
        <dbReference type="Proteomes" id="UP001219567"/>
    </source>
</evidence>
<accession>A0AAJ6CIP9</accession>
<sequence>MTRFTRVAMQKFAPRPPSSKPAPPTRPSFKNQKWTSQTMVMLSTSVGALMYFLGAMQGYRQGEANAIAQKALAESSSRLPVHNPQAELLTGTT</sequence>
<keyword evidence="3" id="KW-1185">Reference proteome</keyword>
<protein>
    <submittedName>
        <fullName evidence="2">Uncharacterized protein</fullName>
    </submittedName>
</protein>
<organism evidence="2 3">
    <name type="scientific">Malassezia yamatoensis</name>
    <dbReference type="NCBI Taxonomy" id="253288"/>
    <lineage>
        <taxon>Eukaryota</taxon>
        <taxon>Fungi</taxon>
        <taxon>Dikarya</taxon>
        <taxon>Basidiomycota</taxon>
        <taxon>Ustilaginomycotina</taxon>
        <taxon>Malasseziomycetes</taxon>
        <taxon>Malasseziales</taxon>
        <taxon>Malasseziaceae</taxon>
        <taxon>Malassezia</taxon>
    </lineage>
</organism>
<name>A0AAJ6CIP9_9BASI</name>
<feature type="region of interest" description="Disordered" evidence="1">
    <location>
        <begin position="1"/>
        <end position="33"/>
    </location>
</feature>
<feature type="compositionally biased region" description="Pro residues" evidence="1">
    <location>
        <begin position="14"/>
        <end position="26"/>
    </location>
</feature>
<proteinExistence type="predicted"/>
<evidence type="ECO:0000313" key="2">
    <source>
        <dbReference type="EMBL" id="WFD00064.1"/>
    </source>
</evidence>